<dbReference type="Pfam" id="PF24859">
    <property type="entry name" value="FdhE_central"/>
    <property type="match status" value="1"/>
</dbReference>
<dbReference type="InterPro" id="IPR024064">
    <property type="entry name" value="FdhE-like_sf"/>
</dbReference>
<dbReference type="InterPro" id="IPR056797">
    <property type="entry name" value="FdhE_central"/>
</dbReference>
<dbReference type="InterPro" id="IPR006452">
    <property type="entry name" value="Formate_DH_accessory"/>
</dbReference>
<dbReference type="GO" id="GO:0008199">
    <property type="term" value="F:ferric iron binding"/>
    <property type="evidence" value="ECO:0007669"/>
    <property type="project" value="TreeGrafter"/>
</dbReference>
<feature type="domain" description="FdhE central" evidence="2">
    <location>
        <begin position="178"/>
        <end position="213"/>
    </location>
</feature>
<accession>M5Q0P4</accession>
<proteinExistence type="predicted"/>
<organism evidence="4 5">
    <name type="scientific">Desulfocurvibacter africanus PCS</name>
    <dbReference type="NCBI Taxonomy" id="1262666"/>
    <lineage>
        <taxon>Bacteria</taxon>
        <taxon>Pseudomonadati</taxon>
        <taxon>Thermodesulfobacteriota</taxon>
        <taxon>Desulfovibrionia</taxon>
        <taxon>Desulfovibrionales</taxon>
        <taxon>Desulfovibrionaceae</taxon>
        <taxon>Desulfocurvibacter</taxon>
    </lineage>
</organism>
<protein>
    <recommendedName>
        <fullName evidence="6">Formate dehydrogenase accessory protein FdhE</fullName>
    </recommendedName>
</protein>
<dbReference type="CDD" id="cd16341">
    <property type="entry name" value="FdhE"/>
    <property type="match status" value="1"/>
</dbReference>
<dbReference type="AlphaFoldDB" id="M5Q0P4"/>
<dbReference type="Gene3D" id="3.90.1670.10">
    <property type="entry name" value="FdhE-like domain"/>
    <property type="match status" value="1"/>
</dbReference>
<comment type="caution">
    <text evidence="4">The sequence shown here is derived from an EMBL/GenBank/DDBJ whole genome shotgun (WGS) entry which is preliminary data.</text>
</comment>
<dbReference type="Proteomes" id="UP000011922">
    <property type="component" value="Unassembled WGS sequence"/>
</dbReference>
<dbReference type="EMBL" id="AOSV01000025">
    <property type="protein sequence ID" value="EMG36876.1"/>
    <property type="molecule type" value="Genomic_DNA"/>
</dbReference>
<evidence type="ECO:0000259" key="2">
    <source>
        <dbReference type="Pfam" id="PF24859"/>
    </source>
</evidence>
<dbReference type="PANTHER" id="PTHR37689:SF1">
    <property type="entry name" value="PROTEIN FDHE"/>
    <property type="match status" value="1"/>
</dbReference>
<keyword evidence="1" id="KW-0963">Cytoplasm</keyword>
<sequence length="293" mass="32487">MAFDYDTEKRRLERKLAAVEKKGFLPKELLDMVGRTARLQLEAQREVRVEVPTDLGDAMRAALGAPLLPRAEFGCDREQALRLFGELLSVTADAGGALADASATVRKAVEEDALDPAEALSRFLAGDDAFFQEWGQKTPGAPRLLSFLAQASLTPSLRATAEAVADRAKLDVARNNGHCPICGSLPFIGSLREKEGYRYLSCSFCHSDYRAKRLACAYCGEDNQQHLEYFESADEPGYRVELCHSCKRYVKTADFRNFDRLCMPGLDDLESLALDIRAVEEGYSRPTLSAWGF</sequence>
<evidence type="ECO:0008006" key="6">
    <source>
        <dbReference type="Google" id="ProtNLM"/>
    </source>
</evidence>
<gene>
    <name evidence="4" type="ORF">PCS_02296</name>
</gene>
<evidence type="ECO:0000256" key="1">
    <source>
        <dbReference type="ARBA" id="ARBA00022490"/>
    </source>
</evidence>
<dbReference type="GO" id="GO:0051604">
    <property type="term" value="P:protein maturation"/>
    <property type="evidence" value="ECO:0007669"/>
    <property type="project" value="TreeGrafter"/>
</dbReference>
<dbReference type="SUPFAM" id="SSF144020">
    <property type="entry name" value="FdhE-like"/>
    <property type="match status" value="1"/>
</dbReference>
<feature type="domain" description="FdhE C-terminal" evidence="3">
    <location>
        <begin position="216"/>
        <end position="287"/>
    </location>
</feature>
<reference evidence="4 5" key="1">
    <citation type="journal article" date="2013" name="Genome Announc.">
        <title>Draft Genome Sequence for Desulfovibrio africanus Strain PCS.</title>
        <authorList>
            <person name="Brown S.D."/>
            <person name="Utturkar S.M."/>
            <person name="Arkin A.P."/>
            <person name="Deutschbauer A.M."/>
            <person name="Elias D.A."/>
            <person name="Hazen T.C."/>
            <person name="Chakraborty R."/>
        </authorList>
    </citation>
    <scope>NUCLEOTIDE SEQUENCE [LARGE SCALE GENOMIC DNA]</scope>
    <source>
        <strain evidence="4 5">PCS</strain>
    </source>
</reference>
<evidence type="ECO:0000313" key="5">
    <source>
        <dbReference type="Proteomes" id="UP000011922"/>
    </source>
</evidence>
<dbReference type="InterPro" id="IPR056796">
    <property type="entry name" value="FdhE_C"/>
</dbReference>
<dbReference type="PATRIC" id="fig|1262666.3.peg.2333"/>
<dbReference type="Pfam" id="PF24860">
    <property type="entry name" value="FdhE_C"/>
    <property type="match status" value="1"/>
</dbReference>
<dbReference type="PANTHER" id="PTHR37689">
    <property type="entry name" value="PROTEIN FDHE"/>
    <property type="match status" value="1"/>
</dbReference>
<dbReference type="OrthoDB" id="9811074at2"/>
<dbReference type="RefSeq" id="WP_005987276.1">
    <property type="nucleotide sequence ID" value="NZ_AOSV01000025.1"/>
</dbReference>
<dbReference type="GO" id="GO:0005829">
    <property type="term" value="C:cytosol"/>
    <property type="evidence" value="ECO:0007669"/>
    <property type="project" value="TreeGrafter"/>
</dbReference>
<evidence type="ECO:0000259" key="3">
    <source>
        <dbReference type="Pfam" id="PF24860"/>
    </source>
</evidence>
<name>M5Q0P4_DESAF</name>
<evidence type="ECO:0000313" key="4">
    <source>
        <dbReference type="EMBL" id="EMG36876.1"/>
    </source>
</evidence>